<organism evidence="8 9">
    <name type="scientific">Prymnesium parvum</name>
    <name type="common">Toxic golden alga</name>
    <dbReference type="NCBI Taxonomy" id="97485"/>
    <lineage>
        <taxon>Eukaryota</taxon>
        <taxon>Haptista</taxon>
        <taxon>Haptophyta</taxon>
        <taxon>Prymnesiophyceae</taxon>
        <taxon>Prymnesiales</taxon>
        <taxon>Prymnesiaceae</taxon>
        <taxon>Prymnesium</taxon>
    </lineage>
</organism>
<dbReference type="EMBL" id="JBGBPQ010000001">
    <property type="protein sequence ID" value="KAL1529118.1"/>
    <property type="molecule type" value="Genomic_DNA"/>
</dbReference>
<keyword evidence="4" id="KW-1133">Transmembrane helix</keyword>
<dbReference type="AlphaFoldDB" id="A0AB34K754"/>
<sequence>MPPRRFHGGGPLSPHMTRRVRTALLLLAALPRRAASLSFYEACYLRSGSSATSFSSTFDADLLRFATPDGFLAYASLPPLSTTVAFFDPVLAHPDDPAAADALLSAFLRAHPRAVFLHCGASSAALLAEKGFYINPYGVESRVRLPISLDGARMRGVRREVLAARRHGVCVRLVAEGEREVWRALAPVERSWRESRALRREVRRATRRAVLAAERHTTKLVASVGGNPVGWACLDHIYERGELVGVGLAVVRADPRVPGVATLLAADGAAICAEAFPRLRFLDLGLSPLAPVPEGMEWNPLLVCGEEACVDAPPRAPFVDGLFRALFRWGTRLYNTPGLAAWKRKWRPDEGLAYVAVKTALPLRELVAVLLLLMF</sequence>
<keyword evidence="5" id="KW-0472">Membrane</keyword>
<evidence type="ECO:0000256" key="6">
    <source>
        <dbReference type="SAM" id="SignalP"/>
    </source>
</evidence>
<dbReference type="GO" id="GO:0005886">
    <property type="term" value="C:plasma membrane"/>
    <property type="evidence" value="ECO:0007669"/>
    <property type="project" value="UniProtKB-SubCell"/>
</dbReference>
<comment type="caution">
    <text evidence="8">The sequence shown here is derived from an EMBL/GenBank/DDBJ whole genome shotgun (WGS) entry which is preliminary data.</text>
</comment>
<gene>
    <name evidence="8" type="ORF">AB1Y20_000078</name>
</gene>
<keyword evidence="3" id="KW-0812">Transmembrane</keyword>
<dbReference type="GO" id="GO:0016755">
    <property type="term" value="F:aminoacyltransferase activity"/>
    <property type="evidence" value="ECO:0007669"/>
    <property type="project" value="TreeGrafter"/>
</dbReference>
<evidence type="ECO:0000256" key="1">
    <source>
        <dbReference type="ARBA" id="ARBA00004651"/>
    </source>
</evidence>
<comment type="subcellular location">
    <subcellularLocation>
        <location evidence="1">Cell membrane</location>
        <topology evidence="1">Multi-pass membrane protein</topology>
    </subcellularLocation>
</comment>
<dbReference type="PANTHER" id="PTHR34697">
    <property type="entry name" value="PHOSPHATIDYLGLYCEROL LYSYLTRANSFERASE"/>
    <property type="match status" value="1"/>
</dbReference>
<name>A0AB34K754_PRYPA</name>
<evidence type="ECO:0000313" key="8">
    <source>
        <dbReference type="EMBL" id="KAL1529118.1"/>
    </source>
</evidence>
<accession>A0AB34K754</accession>
<protein>
    <recommendedName>
        <fullName evidence="7">Phosphatidylglycerol lysyltransferase C-terminal domain-containing protein</fullName>
    </recommendedName>
</protein>
<keyword evidence="6" id="KW-0732">Signal</keyword>
<proteinExistence type="predicted"/>
<feature type="signal peptide" evidence="6">
    <location>
        <begin position="1"/>
        <end position="36"/>
    </location>
</feature>
<evidence type="ECO:0000256" key="3">
    <source>
        <dbReference type="ARBA" id="ARBA00022692"/>
    </source>
</evidence>
<keyword evidence="9" id="KW-1185">Reference proteome</keyword>
<dbReference type="InterPro" id="IPR024320">
    <property type="entry name" value="LPG_synthase_C"/>
</dbReference>
<keyword evidence="2" id="KW-1003">Cell membrane</keyword>
<dbReference type="InterPro" id="IPR051211">
    <property type="entry name" value="PG_lysyltransferase"/>
</dbReference>
<evidence type="ECO:0000256" key="5">
    <source>
        <dbReference type="ARBA" id="ARBA00023136"/>
    </source>
</evidence>
<dbReference type="Pfam" id="PF09924">
    <property type="entry name" value="LPG_synthase_C"/>
    <property type="match status" value="1"/>
</dbReference>
<evidence type="ECO:0000256" key="4">
    <source>
        <dbReference type="ARBA" id="ARBA00022989"/>
    </source>
</evidence>
<dbReference type="PANTHER" id="PTHR34697:SF2">
    <property type="entry name" value="PHOSPHATIDYLGLYCEROL LYSYLTRANSFERASE"/>
    <property type="match status" value="1"/>
</dbReference>
<dbReference type="Proteomes" id="UP001515480">
    <property type="component" value="Unassembled WGS sequence"/>
</dbReference>
<dbReference type="GO" id="GO:0055091">
    <property type="term" value="P:phospholipid homeostasis"/>
    <property type="evidence" value="ECO:0007669"/>
    <property type="project" value="TreeGrafter"/>
</dbReference>
<feature type="chain" id="PRO_5044274131" description="Phosphatidylglycerol lysyltransferase C-terminal domain-containing protein" evidence="6">
    <location>
        <begin position="37"/>
        <end position="375"/>
    </location>
</feature>
<evidence type="ECO:0000313" key="9">
    <source>
        <dbReference type="Proteomes" id="UP001515480"/>
    </source>
</evidence>
<evidence type="ECO:0000256" key="2">
    <source>
        <dbReference type="ARBA" id="ARBA00022475"/>
    </source>
</evidence>
<feature type="domain" description="Phosphatidylglycerol lysyltransferase C-terminal" evidence="7">
    <location>
        <begin position="49"/>
        <end position="356"/>
    </location>
</feature>
<evidence type="ECO:0000259" key="7">
    <source>
        <dbReference type="Pfam" id="PF09924"/>
    </source>
</evidence>
<reference evidence="8 9" key="1">
    <citation type="journal article" date="2024" name="Science">
        <title>Giant polyketide synthase enzymes in the biosynthesis of giant marine polyether toxins.</title>
        <authorList>
            <person name="Fallon T.R."/>
            <person name="Shende V.V."/>
            <person name="Wierzbicki I.H."/>
            <person name="Pendleton A.L."/>
            <person name="Watervoot N.F."/>
            <person name="Auber R.P."/>
            <person name="Gonzalez D.J."/>
            <person name="Wisecaver J.H."/>
            <person name="Moore B.S."/>
        </authorList>
    </citation>
    <scope>NUCLEOTIDE SEQUENCE [LARGE SCALE GENOMIC DNA]</scope>
    <source>
        <strain evidence="8 9">12B1</strain>
    </source>
</reference>